<dbReference type="GO" id="GO:0046872">
    <property type="term" value="F:metal ion binding"/>
    <property type="evidence" value="ECO:0007669"/>
    <property type="project" value="UniProtKB-KW"/>
</dbReference>
<dbReference type="SUPFAM" id="SSF46609">
    <property type="entry name" value="Fe,Mn superoxide dismutase (SOD), N-terminal domain"/>
    <property type="match status" value="1"/>
</dbReference>
<dbReference type="EC" id="1.15.1.1" evidence="2 6"/>
<evidence type="ECO:0000259" key="8">
    <source>
        <dbReference type="Pfam" id="PF02777"/>
    </source>
</evidence>
<evidence type="ECO:0000256" key="2">
    <source>
        <dbReference type="ARBA" id="ARBA00012682"/>
    </source>
</evidence>
<dbReference type="Pfam" id="PF02777">
    <property type="entry name" value="Sod_Fe_C"/>
    <property type="match status" value="1"/>
</dbReference>
<evidence type="ECO:0000256" key="4">
    <source>
        <dbReference type="ARBA" id="ARBA00023002"/>
    </source>
</evidence>
<dbReference type="PIRSF" id="PIRSF000349">
    <property type="entry name" value="SODismutase"/>
    <property type="match status" value="1"/>
</dbReference>
<feature type="binding site" evidence="5">
    <location>
        <position position="31"/>
    </location>
    <ligand>
        <name>Mn(2+)</name>
        <dbReference type="ChEBI" id="CHEBI:29035"/>
    </ligand>
</feature>
<evidence type="ECO:0000256" key="6">
    <source>
        <dbReference type="RuleBase" id="RU000414"/>
    </source>
</evidence>
<dbReference type="InterPro" id="IPR036324">
    <property type="entry name" value="Mn/Fe_SOD_N_sf"/>
</dbReference>
<comment type="catalytic activity">
    <reaction evidence="6">
        <text>2 superoxide + 2 H(+) = H2O2 + O2</text>
        <dbReference type="Rhea" id="RHEA:20696"/>
        <dbReference type="ChEBI" id="CHEBI:15378"/>
        <dbReference type="ChEBI" id="CHEBI:15379"/>
        <dbReference type="ChEBI" id="CHEBI:16240"/>
        <dbReference type="ChEBI" id="CHEBI:18421"/>
        <dbReference type="EC" id="1.15.1.1"/>
    </reaction>
</comment>
<dbReference type="InterPro" id="IPR001189">
    <property type="entry name" value="Mn/Fe_SOD"/>
</dbReference>
<name>A0A1H8BQ53_9FIRM</name>
<dbReference type="STRING" id="474960.SAMN05216180_2039"/>
<accession>A0A1H8BQ53</accession>
<dbReference type="SUPFAM" id="SSF54719">
    <property type="entry name" value="Fe,Mn superoxide dismutase (SOD), C-terminal domain"/>
    <property type="match status" value="1"/>
</dbReference>
<feature type="binding site" evidence="5">
    <location>
        <position position="86"/>
    </location>
    <ligand>
        <name>Mn(2+)</name>
        <dbReference type="ChEBI" id="CHEBI:29035"/>
    </ligand>
</feature>
<proteinExistence type="inferred from homology"/>
<dbReference type="InterPro" id="IPR019832">
    <property type="entry name" value="Mn/Fe_SOD_C"/>
</dbReference>
<reference evidence="9 10" key="1">
    <citation type="submission" date="2016-10" db="EMBL/GenBank/DDBJ databases">
        <authorList>
            <person name="de Groot N.N."/>
        </authorList>
    </citation>
    <scope>NUCLEOTIDE SEQUENCE [LARGE SCALE GENOMIC DNA]</scope>
    <source>
        <strain evidence="9 10">CGMCC 1.5070</strain>
    </source>
</reference>
<dbReference type="Pfam" id="PF00081">
    <property type="entry name" value="Sod_Fe_N"/>
    <property type="match status" value="1"/>
</dbReference>
<dbReference type="PRINTS" id="PR01703">
    <property type="entry name" value="MNSODISMTASE"/>
</dbReference>
<keyword evidence="4 6" id="KW-0560">Oxidoreductase</keyword>
<sequence>MDEHYPFELRPLPYEYDALEPYIDKATMYFHHDKHLATYVQNLNKALANYPRFHTWSLTELLTNLGRIPRPIQTAVRNNGGGVYNHNLYFEGMTPNSSREQAGWLGDAILQQFGSYQIFEERMKQAALDRFGSGYAWLVSDKQGRLKILSTPNQDTPLPLCPILLLDVWEHAYYLKYQNRRGDYISNWFNTINWKVANQRYAVCVGRPEL</sequence>
<feature type="binding site" evidence="5">
    <location>
        <position position="167"/>
    </location>
    <ligand>
        <name>Mn(2+)</name>
        <dbReference type="ChEBI" id="CHEBI:29035"/>
    </ligand>
</feature>
<evidence type="ECO:0000256" key="3">
    <source>
        <dbReference type="ARBA" id="ARBA00022723"/>
    </source>
</evidence>
<dbReference type="GO" id="GO:0004784">
    <property type="term" value="F:superoxide dismutase activity"/>
    <property type="evidence" value="ECO:0007669"/>
    <property type="project" value="UniProtKB-EC"/>
</dbReference>
<evidence type="ECO:0000313" key="9">
    <source>
        <dbReference type="EMBL" id="SEM85031.1"/>
    </source>
</evidence>
<protein>
    <recommendedName>
        <fullName evidence="2 6">Superoxide dismutase</fullName>
        <ecNumber evidence="2 6">1.15.1.1</ecNumber>
    </recommendedName>
</protein>
<dbReference type="PANTHER" id="PTHR43595">
    <property type="entry name" value="37S RIBOSOMAL PROTEIN S26, MITOCHONDRIAL"/>
    <property type="match status" value="1"/>
</dbReference>
<evidence type="ECO:0000256" key="1">
    <source>
        <dbReference type="ARBA" id="ARBA00008714"/>
    </source>
</evidence>
<evidence type="ECO:0000256" key="5">
    <source>
        <dbReference type="PIRSR" id="PIRSR000349-1"/>
    </source>
</evidence>
<dbReference type="Proteomes" id="UP000199158">
    <property type="component" value="Unassembled WGS sequence"/>
</dbReference>
<dbReference type="Gene3D" id="1.10.287.990">
    <property type="entry name" value="Fe,Mn superoxide dismutase (SOD) domain"/>
    <property type="match status" value="1"/>
</dbReference>
<feature type="domain" description="Manganese/iron superoxide dismutase C-terminal" evidence="8">
    <location>
        <begin position="104"/>
        <end position="200"/>
    </location>
</feature>
<dbReference type="GO" id="GO:0005737">
    <property type="term" value="C:cytoplasm"/>
    <property type="evidence" value="ECO:0007669"/>
    <property type="project" value="TreeGrafter"/>
</dbReference>
<comment type="similarity">
    <text evidence="1 6">Belongs to the iron/manganese superoxide dismutase family.</text>
</comment>
<evidence type="ECO:0000259" key="7">
    <source>
        <dbReference type="Pfam" id="PF00081"/>
    </source>
</evidence>
<evidence type="ECO:0000313" key="10">
    <source>
        <dbReference type="Proteomes" id="UP000199158"/>
    </source>
</evidence>
<comment type="function">
    <text evidence="6">Destroys radicals which are normally produced within the cells and which are toxic to biological systems.</text>
</comment>
<dbReference type="Gene3D" id="3.55.40.20">
    <property type="entry name" value="Iron/manganese superoxide dismutase, C-terminal domain"/>
    <property type="match status" value="1"/>
</dbReference>
<keyword evidence="10" id="KW-1185">Reference proteome</keyword>
<dbReference type="InterPro" id="IPR019833">
    <property type="entry name" value="Mn/Fe_SOD_BS"/>
</dbReference>
<dbReference type="PROSITE" id="PS00088">
    <property type="entry name" value="SOD_MN"/>
    <property type="match status" value="1"/>
</dbReference>
<dbReference type="PANTHER" id="PTHR43595:SF2">
    <property type="entry name" value="SMALL RIBOSOMAL SUBUNIT PROTEIN MS42"/>
    <property type="match status" value="1"/>
</dbReference>
<organism evidence="9 10">
    <name type="scientific">Hydrogenoanaerobacterium saccharovorans</name>
    <dbReference type="NCBI Taxonomy" id="474960"/>
    <lineage>
        <taxon>Bacteria</taxon>
        <taxon>Bacillati</taxon>
        <taxon>Bacillota</taxon>
        <taxon>Clostridia</taxon>
        <taxon>Eubacteriales</taxon>
        <taxon>Oscillospiraceae</taxon>
        <taxon>Hydrogenoanaerobacterium</taxon>
    </lineage>
</organism>
<dbReference type="EMBL" id="FOCG01000001">
    <property type="protein sequence ID" value="SEM85031.1"/>
    <property type="molecule type" value="Genomic_DNA"/>
</dbReference>
<dbReference type="InterPro" id="IPR036314">
    <property type="entry name" value="SOD_C_sf"/>
</dbReference>
<gene>
    <name evidence="9" type="ORF">SAMN05216180_2039</name>
</gene>
<dbReference type="AlphaFoldDB" id="A0A1H8BQ53"/>
<feature type="domain" description="Manganese/iron superoxide dismutase N-terminal" evidence="7">
    <location>
        <begin position="7"/>
        <end position="93"/>
    </location>
</feature>
<keyword evidence="3 5" id="KW-0479">Metal-binding</keyword>
<dbReference type="InterPro" id="IPR019831">
    <property type="entry name" value="Mn/Fe_SOD_N"/>
</dbReference>
<feature type="binding site" evidence="5">
    <location>
        <position position="171"/>
    </location>
    <ligand>
        <name>Mn(2+)</name>
        <dbReference type="ChEBI" id="CHEBI:29035"/>
    </ligand>
</feature>